<dbReference type="InterPro" id="IPR040449">
    <property type="entry name" value="Peptidase_S66_N"/>
</dbReference>
<comment type="similarity">
    <text evidence="1">Belongs to the peptidase S66 family.</text>
</comment>
<evidence type="ECO:0000256" key="4">
    <source>
        <dbReference type="ARBA" id="ARBA00022801"/>
    </source>
</evidence>
<evidence type="ECO:0000256" key="6">
    <source>
        <dbReference type="PIRSR" id="PIRSR028757-1"/>
    </source>
</evidence>
<protein>
    <submittedName>
        <fullName evidence="9">LD-carboxypeptidase</fullName>
    </submittedName>
</protein>
<dbReference type="PIRSF" id="PIRSF028757">
    <property type="entry name" value="LD-carboxypeptidase"/>
    <property type="match status" value="1"/>
</dbReference>
<organism evidence="9 10">
    <name type="scientific">Candidatus Desulfobia pelagia</name>
    <dbReference type="NCBI Taxonomy" id="2841692"/>
    <lineage>
        <taxon>Bacteria</taxon>
        <taxon>Pseudomonadati</taxon>
        <taxon>Thermodesulfobacteriota</taxon>
        <taxon>Desulfobulbia</taxon>
        <taxon>Desulfobulbales</taxon>
        <taxon>Desulfobulbaceae</taxon>
        <taxon>Candidatus Desulfobia</taxon>
    </lineage>
</organism>
<gene>
    <name evidence="9" type="ORF">H8E41_05450</name>
</gene>
<evidence type="ECO:0000256" key="2">
    <source>
        <dbReference type="ARBA" id="ARBA00022645"/>
    </source>
</evidence>
<dbReference type="SUPFAM" id="SSF141986">
    <property type="entry name" value="LD-carboxypeptidase A C-terminal domain-like"/>
    <property type="match status" value="1"/>
</dbReference>
<keyword evidence="3" id="KW-0645">Protease</keyword>
<keyword evidence="4" id="KW-0378">Hydrolase</keyword>
<reference evidence="9 10" key="1">
    <citation type="submission" date="2020-08" db="EMBL/GenBank/DDBJ databases">
        <title>Bridging the membrane lipid divide: bacteria of the FCB group superphylum have the potential to synthesize archaeal ether lipids.</title>
        <authorList>
            <person name="Villanueva L."/>
            <person name="Von Meijenfeldt F.A.B."/>
            <person name="Westbye A.B."/>
            <person name="Yadav S."/>
            <person name="Hopmans E.C."/>
            <person name="Dutilh B.E."/>
            <person name="Sinninghe Damste J.S."/>
        </authorList>
    </citation>
    <scope>NUCLEOTIDE SEQUENCE [LARGE SCALE GENOMIC DNA]</scope>
    <source>
        <strain evidence="9">NIOZ-UU47</strain>
    </source>
</reference>
<evidence type="ECO:0000259" key="7">
    <source>
        <dbReference type="Pfam" id="PF02016"/>
    </source>
</evidence>
<name>A0A8J6TF70_9BACT</name>
<dbReference type="PANTHER" id="PTHR30237:SF2">
    <property type="entry name" value="MUREIN TETRAPEPTIDE CARBOXYPEPTIDASE"/>
    <property type="match status" value="1"/>
</dbReference>
<dbReference type="InterPro" id="IPR027461">
    <property type="entry name" value="Carboxypeptidase_A_C_sf"/>
</dbReference>
<dbReference type="InterPro" id="IPR029062">
    <property type="entry name" value="Class_I_gatase-like"/>
</dbReference>
<feature type="domain" description="LD-carboxypeptidase N-terminal" evidence="7">
    <location>
        <begin position="15"/>
        <end position="131"/>
    </location>
</feature>
<dbReference type="GO" id="GO:0004180">
    <property type="term" value="F:carboxypeptidase activity"/>
    <property type="evidence" value="ECO:0007669"/>
    <property type="project" value="UniProtKB-KW"/>
</dbReference>
<accession>A0A8J6TF70</accession>
<evidence type="ECO:0000259" key="8">
    <source>
        <dbReference type="Pfam" id="PF17676"/>
    </source>
</evidence>
<feature type="active site" description="Nucleophile" evidence="6">
    <location>
        <position position="111"/>
    </location>
</feature>
<dbReference type="SUPFAM" id="SSF52317">
    <property type="entry name" value="Class I glutamine amidotransferase-like"/>
    <property type="match status" value="1"/>
</dbReference>
<dbReference type="InterPro" id="IPR027478">
    <property type="entry name" value="LdcA_N"/>
</dbReference>
<keyword evidence="2" id="KW-0121">Carboxypeptidase</keyword>
<dbReference type="CDD" id="cd07025">
    <property type="entry name" value="Peptidase_S66"/>
    <property type="match status" value="1"/>
</dbReference>
<dbReference type="Pfam" id="PF17676">
    <property type="entry name" value="Peptidase_S66C"/>
    <property type="match status" value="1"/>
</dbReference>
<feature type="active site" description="Charge relay system" evidence="6">
    <location>
        <position position="269"/>
    </location>
</feature>
<feature type="domain" description="LD-carboxypeptidase C-terminal" evidence="8">
    <location>
        <begin position="174"/>
        <end position="284"/>
    </location>
</feature>
<evidence type="ECO:0000256" key="1">
    <source>
        <dbReference type="ARBA" id="ARBA00010233"/>
    </source>
</evidence>
<dbReference type="PANTHER" id="PTHR30237">
    <property type="entry name" value="MURAMOYLTETRAPEPTIDE CARBOXYPEPTIDASE"/>
    <property type="match status" value="1"/>
</dbReference>
<dbReference type="GO" id="GO:0006508">
    <property type="term" value="P:proteolysis"/>
    <property type="evidence" value="ECO:0007669"/>
    <property type="project" value="UniProtKB-KW"/>
</dbReference>
<dbReference type="AlphaFoldDB" id="A0A8J6TF70"/>
<feature type="active site" description="Charge relay system" evidence="6">
    <location>
        <position position="205"/>
    </location>
</feature>
<evidence type="ECO:0000256" key="5">
    <source>
        <dbReference type="ARBA" id="ARBA00022825"/>
    </source>
</evidence>
<dbReference type="InterPro" id="IPR040921">
    <property type="entry name" value="Peptidase_S66C"/>
</dbReference>
<evidence type="ECO:0000313" key="10">
    <source>
        <dbReference type="Proteomes" id="UP000614424"/>
    </source>
</evidence>
<evidence type="ECO:0000256" key="3">
    <source>
        <dbReference type="ARBA" id="ARBA00022670"/>
    </source>
</evidence>
<evidence type="ECO:0000313" key="9">
    <source>
        <dbReference type="EMBL" id="MBC8317330.1"/>
    </source>
</evidence>
<dbReference type="Pfam" id="PF02016">
    <property type="entry name" value="Peptidase_S66"/>
    <property type="match status" value="1"/>
</dbReference>
<dbReference type="EMBL" id="JACNJZ010000082">
    <property type="protein sequence ID" value="MBC8317330.1"/>
    <property type="molecule type" value="Genomic_DNA"/>
</dbReference>
<keyword evidence="5" id="KW-0720">Serine protease</keyword>
<dbReference type="GO" id="GO:0008236">
    <property type="term" value="F:serine-type peptidase activity"/>
    <property type="evidence" value="ECO:0007669"/>
    <property type="project" value="UniProtKB-KW"/>
</dbReference>
<comment type="caution">
    <text evidence="9">The sequence shown here is derived from an EMBL/GenBank/DDBJ whole genome shotgun (WGS) entry which is preliminary data.</text>
</comment>
<dbReference type="Proteomes" id="UP000614424">
    <property type="component" value="Unassembled WGS sequence"/>
</dbReference>
<dbReference type="InterPro" id="IPR003507">
    <property type="entry name" value="S66_fam"/>
</dbReference>
<sequence length="299" mass="32993">MPLLLPPALQRGDVIGLIGPSGPWQEETFRKGVQILSELGFQVTFAKNLLQQEGYLAGSDQHRHNMLTEVWRNPDVKAIMAVRGGYGSLRLLADLDYELIRSNPKILIGFSDVTALLSAVTKHTGLITFHGPMLSTLATSDRESVHHLFDTLCSQTDRPIKPAKIEILRPGLARGPLTGGNLTTLTHLVSTPYEMPWQNSIVFIEDIGEAPYRLDRMLTQLNLAGRLKNIRGLILGSFDNCGNQEEIWNRVLTLFQEDIPIWANFPVGHGARNMTLPIGAEATMDSSAGKLTFTGPFLS</sequence>
<proteinExistence type="inferred from homology"/>
<dbReference type="Gene3D" id="3.40.50.10740">
    <property type="entry name" value="Class I glutamine amidotransferase-like"/>
    <property type="match status" value="1"/>
</dbReference>
<dbReference type="Gene3D" id="3.50.30.60">
    <property type="entry name" value="LD-carboxypeptidase A C-terminal domain-like"/>
    <property type="match status" value="1"/>
</dbReference>